<keyword evidence="6 9" id="KW-0472">Membrane</keyword>
<dbReference type="InterPro" id="IPR020894">
    <property type="entry name" value="Cadherin_CS"/>
</dbReference>
<feature type="transmembrane region" description="Helical" evidence="9">
    <location>
        <begin position="532"/>
        <end position="555"/>
    </location>
</feature>
<evidence type="ECO:0000313" key="13">
    <source>
        <dbReference type="Proteomes" id="UP000005408"/>
    </source>
</evidence>
<evidence type="ECO:0000256" key="7">
    <source>
        <dbReference type="PROSITE-ProRule" id="PRU00043"/>
    </source>
</evidence>
<dbReference type="AlphaFoldDB" id="A0A8W8N352"/>
<sequence length="672" mass="72700">MDRRAETVLCLYVLVLGLLQGCQGAAPQFGGLPTSVTRQLHSEFSKTQSLTNSASTLTLRRLTSLPTPTYQLTVQCDDNTGNTPTAVLSVDILDGDKITFTNIPATTTHAALTTLVNSAIFDVDATDLLGHTPLTYTITSIPATTSFQIDGTTGAITTARDLKFETNSAIDLYVTVSDGSIAVTEKLRVQLTDLNNVPTFTNLPATISQNEDTASGTVLYTLTSFDADAGATLSYTMTVNPPAYSGLFTFATNTLQLSLTAGQTFDYETRSSFTVSFTVTDTMATTGPIDLTVNINNINEACYFDKTYYYVTLAEATAGSVTYNPNFLVRDYDGAATYTLSFAAGNNSNRFSIDANSGIISFAVDYNIDNGAMPSSVILTVVCTDTTSKTGTSKVEVTITDVNDNAPSFAQSTYSITVDQYDAPGSLMGTISPTDADSGVNGEFSCSGSSTASSATTYYSIGADCGVYLLSSPSGNLDYGTISRFTITAVDKGSPSLTGTTYVDIIYKEATTTTTTTTAAPSTYNFWDDSGAVAAFSIAMVLGTILLAALLYYLLRCCFTGMCCGPEPCDFMECCRSYERPRRLQRRLVTPEKSKRPRRDDFDYWREDDFKDNNHDYGSLDKHEPPSRRPSPARVHGPREYKDLPNGNRLTPTDIEFQPRRLVSRPMALSYY</sequence>
<reference evidence="12" key="1">
    <citation type="submission" date="2022-08" db="UniProtKB">
        <authorList>
            <consortium name="EnsemblMetazoa"/>
        </authorList>
    </citation>
    <scope>IDENTIFICATION</scope>
    <source>
        <strain evidence="12">05x7-T-G4-1.051#20</strain>
    </source>
</reference>
<evidence type="ECO:0000256" key="9">
    <source>
        <dbReference type="SAM" id="Phobius"/>
    </source>
</evidence>
<dbReference type="PROSITE" id="PS51257">
    <property type="entry name" value="PROKAR_LIPOPROTEIN"/>
    <property type="match status" value="1"/>
</dbReference>
<dbReference type="PANTHER" id="PTHR24026">
    <property type="entry name" value="FAT ATYPICAL CADHERIN-RELATED"/>
    <property type="match status" value="1"/>
</dbReference>
<dbReference type="GO" id="GO:0007156">
    <property type="term" value="P:homophilic cell adhesion via plasma membrane adhesion molecules"/>
    <property type="evidence" value="ECO:0007669"/>
    <property type="project" value="InterPro"/>
</dbReference>
<feature type="domain" description="Cadherin" evidence="11">
    <location>
        <begin position="122"/>
        <end position="200"/>
    </location>
</feature>
<feature type="region of interest" description="Disordered" evidence="8">
    <location>
        <begin position="615"/>
        <end position="658"/>
    </location>
</feature>
<dbReference type="PRINTS" id="PR00205">
    <property type="entry name" value="CADHERIN"/>
</dbReference>
<feature type="signal peptide" evidence="10">
    <location>
        <begin position="1"/>
        <end position="24"/>
    </location>
</feature>
<keyword evidence="2 9" id="KW-0812">Transmembrane</keyword>
<dbReference type="Gene3D" id="2.60.40.60">
    <property type="entry name" value="Cadherins"/>
    <property type="match status" value="4"/>
</dbReference>
<name>A0A8W8N352_MAGGI</name>
<dbReference type="Proteomes" id="UP000005408">
    <property type="component" value="Unassembled WGS sequence"/>
</dbReference>
<feature type="domain" description="Cadherin" evidence="11">
    <location>
        <begin position="305"/>
        <end position="409"/>
    </location>
</feature>
<evidence type="ECO:0000313" key="12">
    <source>
        <dbReference type="EnsemblMetazoa" id="G4144.9:cds"/>
    </source>
</evidence>
<feature type="domain" description="Cadherin" evidence="11">
    <location>
        <begin position="201"/>
        <end position="327"/>
    </location>
</feature>
<dbReference type="GO" id="GO:0005886">
    <property type="term" value="C:plasma membrane"/>
    <property type="evidence" value="ECO:0007669"/>
    <property type="project" value="UniProtKB-SubCell"/>
</dbReference>
<evidence type="ECO:0000256" key="10">
    <source>
        <dbReference type="SAM" id="SignalP"/>
    </source>
</evidence>
<dbReference type="InterPro" id="IPR002126">
    <property type="entry name" value="Cadherin-like_dom"/>
</dbReference>
<accession>A0A8W8N352</accession>
<proteinExistence type="predicted"/>
<comment type="subcellular location">
    <subcellularLocation>
        <location evidence="1">Membrane</location>
    </subcellularLocation>
</comment>
<organism evidence="12 13">
    <name type="scientific">Magallana gigas</name>
    <name type="common">Pacific oyster</name>
    <name type="synonym">Crassostrea gigas</name>
    <dbReference type="NCBI Taxonomy" id="29159"/>
    <lineage>
        <taxon>Eukaryota</taxon>
        <taxon>Metazoa</taxon>
        <taxon>Spiralia</taxon>
        <taxon>Lophotrochozoa</taxon>
        <taxon>Mollusca</taxon>
        <taxon>Bivalvia</taxon>
        <taxon>Autobranchia</taxon>
        <taxon>Pteriomorphia</taxon>
        <taxon>Ostreida</taxon>
        <taxon>Ostreoidea</taxon>
        <taxon>Ostreidae</taxon>
        <taxon>Magallana</taxon>
    </lineage>
</organism>
<evidence type="ECO:0000256" key="8">
    <source>
        <dbReference type="SAM" id="MobiDB-lite"/>
    </source>
</evidence>
<protein>
    <recommendedName>
        <fullName evidence="11">Cadherin domain-containing protein</fullName>
    </recommendedName>
</protein>
<keyword evidence="10" id="KW-0732">Signal</keyword>
<dbReference type="PROSITE" id="PS00232">
    <property type="entry name" value="CADHERIN_1"/>
    <property type="match status" value="1"/>
</dbReference>
<dbReference type="CDD" id="cd11304">
    <property type="entry name" value="Cadherin_repeat"/>
    <property type="match status" value="4"/>
</dbReference>
<feature type="chain" id="PRO_5036453453" description="Cadherin domain-containing protein" evidence="10">
    <location>
        <begin position="25"/>
        <end position="672"/>
    </location>
</feature>
<dbReference type="EnsemblMetazoa" id="G4144.9">
    <property type="protein sequence ID" value="G4144.9:cds"/>
    <property type="gene ID" value="G4144"/>
</dbReference>
<evidence type="ECO:0000256" key="5">
    <source>
        <dbReference type="ARBA" id="ARBA00022989"/>
    </source>
</evidence>
<evidence type="ECO:0000256" key="2">
    <source>
        <dbReference type="ARBA" id="ARBA00022692"/>
    </source>
</evidence>
<dbReference type="SUPFAM" id="SSF49313">
    <property type="entry name" value="Cadherin-like"/>
    <property type="match status" value="4"/>
</dbReference>
<dbReference type="InterPro" id="IPR015919">
    <property type="entry name" value="Cadherin-like_sf"/>
</dbReference>
<keyword evidence="3" id="KW-0677">Repeat</keyword>
<feature type="domain" description="Cadherin" evidence="11">
    <location>
        <begin position="410"/>
        <end position="523"/>
    </location>
</feature>
<dbReference type="SMART" id="SM00112">
    <property type="entry name" value="CA"/>
    <property type="match status" value="4"/>
</dbReference>
<feature type="compositionally biased region" description="Basic and acidic residues" evidence="8">
    <location>
        <begin position="615"/>
        <end position="627"/>
    </location>
</feature>
<keyword evidence="4 7" id="KW-0106">Calcium</keyword>
<evidence type="ECO:0000256" key="3">
    <source>
        <dbReference type="ARBA" id="ARBA00022737"/>
    </source>
</evidence>
<evidence type="ECO:0000256" key="4">
    <source>
        <dbReference type="ARBA" id="ARBA00022837"/>
    </source>
</evidence>
<keyword evidence="5 9" id="KW-1133">Transmembrane helix</keyword>
<dbReference type="GO" id="GO:0005509">
    <property type="term" value="F:calcium ion binding"/>
    <property type="evidence" value="ECO:0007669"/>
    <property type="project" value="UniProtKB-UniRule"/>
</dbReference>
<keyword evidence="13" id="KW-1185">Reference proteome</keyword>
<evidence type="ECO:0000256" key="6">
    <source>
        <dbReference type="ARBA" id="ARBA00023136"/>
    </source>
</evidence>
<evidence type="ECO:0000256" key="1">
    <source>
        <dbReference type="ARBA" id="ARBA00004370"/>
    </source>
</evidence>
<dbReference type="PROSITE" id="PS50268">
    <property type="entry name" value="CADHERIN_2"/>
    <property type="match status" value="4"/>
</dbReference>
<evidence type="ECO:0000259" key="11">
    <source>
        <dbReference type="PROSITE" id="PS50268"/>
    </source>
</evidence>
<dbReference type="PANTHER" id="PTHR24026:SF126">
    <property type="entry name" value="PROTOCADHERIN FAT 4"/>
    <property type="match status" value="1"/>
</dbReference>